<evidence type="ECO:0000256" key="3">
    <source>
        <dbReference type="ARBA" id="ARBA00022824"/>
    </source>
</evidence>
<comment type="subcellular location">
    <subcellularLocation>
        <location evidence="1">Endoplasmic reticulum membrane</location>
        <topology evidence="1">Multi-pass membrane protein</topology>
    </subcellularLocation>
</comment>
<dbReference type="RefSeq" id="XP_021816348.1">
    <property type="nucleotide sequence ID" value="XM_021960656.1"/>
</dbReference>
<dbReference type="KEGG" id="pavi:110758739"/>
<dbReference type="PANTHER" id="PTHR33727">
    <property type="entry name" value="OS07G0446900 PROTEIN"/>
    <property type="match status" value="1"/>
</dbReference>
<keyword evidence="7" id="KW-1185">Reference proteome</keyword>
<organism evidence="7 9">
    <name type="scientific">Prunus avium</name>
    <name type="common">Cherry</name>
    <name type="synonym">Cerasus avium</name>
    <dbReference type="NCBI Taxonomy" id="42229"/>
    <lineage>
        <taxon>Eukaryota</taxon>
        <taxon>Viridiplantae</taxon>
        <taxon>Streptophyta</taxon>
        <taxon>Embryophyta</taxon>
        <taxon>Tracheophyta</taxon>
        <taxon>Spermatophyta</taxon>
        <taxon>Magnoliopsida</taxon>
        <taxon>eudicotyledons</taxon>
        <taxon>Gunneridae</taxon>
        <taxon>Pentapetalae</taxon>
        <taxon>rosids</taxon>
        <taxon>fabids</taxon>
        <taxon>Rosales</taxon>
        <taxon>Rosaceae</taxon>
        <taxon>Amygdaloideae</taxon>
        <taxon>Amygdaleae</taxon>
        <taxon>Prunus</taxon>
    </lineage>
</organism>
<dbReference type="Proteomes" id="UP000515124">
    <property type="component" value="Unplaced"/>
</dbReference>
<evidence type="ECO:0000313" key="8">
    <source>
        <dbReference type="RefSeq" id="XP_021816347.1"/>
    </source>
</evidence>
<keyword evidence="2 6" id="KW-0812">Transmembrane</keyword>
<evidence type="ECO:0000256" key="4">
    <source>
        <dbReference type="ARBA" id="ARBA00022989"/>
    </source>
</evidence>
<name>A0A6P5SRN0_PRUAV</name>
<keyword evidence="5 6" id="KW-0472">Membrane</keyword>
<evidence type="ECO:0000256" key="1">
    <source>
        <dbReference type="ARBA" id="ARBA00004477"/>
    </source>
</evidence>
<dbReference type="AlphaFoldDB" id="A0A6P5SRN0"/>
<reference evidence="8 9" key="1">
    <citation type="submission" date="2025-04" db="UniProtKB">
        <authorList>
            <consortium name="RefSeq"/>
        </authorList>
    </citation>
    <scope>IDENTIFICATION</scope>
</reference>
<sequence>MNWVQRKIYLYNVTFGLYMLDWWERYLFNTLVVVLMWFIFYNGSRYVTEFCKRHLW</sequence>
<dbReference type="SMR" id="A0A6P5SRN0"/>
<dbReference type="GeneID" id="110758739"/>
<gene>
    <name evidence="8 9" type="primary">LOC110758739</name>
</gene>
<dbReference type="GO" id="GO:0005789">
    <property type="term" value="C:endoplasmic reticulum membrane"/>
    <property type="evidence" value="ECO:0007669"/>
    <property type="project" value="UniProtKB-SubCell"/>
</dbReference>
<proteinExistence type="predicted"/>
<evidence type="ECO:0000313" key="7">
    <source>
        <dbReference type="Proteomes" id="UP000515124"/>
    </source>
</evidence>
<evidence type="ECO:0000313" key="9">
    <source>
        <dbReference type="RefSeq" id="XP_021816348.1"/>
    </source>
</evidence>
<dbReference type="Pfam" id="PF11779">
    <property type="entry name" value="SPT_ssu-like"/>
    <property type="match status" value="1"/>
</dbReference>
<keyword evidence="4 6" id="KW-1133">Transmembrane helix</keyword>
<dbReference type="InterPro" id="IPR024512">
    <property type="entry name" value="Ser_palmitoyltrfase_ssu-like"/>
</dbReference>
<evidence type="ECO:0000256" key="6">
    <source>
        <dbReference type="SAM" id="Phobius"/>
    </source>
</evidence>
<evidence type="ECO:0000256" key="5">
    <source>
        <dbReference type="ARBA" id="ARBA00023136"/>
    </source>
</evidence>
<feature type="transmembrane region" description="Helical" evidence="6">
    <location>
        <begin position="26"/>
        <end position="43"/>
    </location>
</feature>
<accession>A0A6P5SRN0</accession>
<dbReference type="RefSeq" id="XP_021816347.1">
    <property type="nucleotide sequence ID" value="XM_021960655.1"/>
</dbReference>
<dbReference type="PANTHER" id="PTHR33727:SF5">
    <property type="entry name" value="PROTEIN, PUTATIVE (DUF3317)-RELATED"/>
    <property type="match status" value="1"/>
</dbReference>
<protein>
    <submittedName>
        <fullName evidence="8 9">Uncharacterized protein LOC110758739</fullName>
    </submittedName>
</protein>
<evidence type="ECO:0000256" key="2">
    <source>
        <dbReference type="ARBA" id="ARBA00022692"/>
    </source>
</evidence>
<keyword evidence="3" id="KW-0256">Endoplasmic reticulum</keyword>